<keyword evidence="1" id="KW-0812">Transmembrane</keyword>
<evidence type="ECO:0000313" key="2">
    <source>
        <dbReference type="EMBL" id="QLD10881.1"/>
    </source>
</evidence>
<dbReference type="Proteomes" id="UP000509638">
    <property type="component" value="Chromosome"/>
</dbReference>
<feature type="transmembrane region" description="Helical" evidence="1">
    <location>
        <begin position="12"/>
        <end position="38"/>
    </location>
</feature>
<feature type="transmembrane region" description="Helical" evidence="1">
    <location>
        <begin position="112"/>
        <end position="130"/>
    </location>
</feature>
<gene>
    <name evidence="2" type="ORF">HW566_03235</name>
</gene>
<evidence type="ECO:0000313" key="3">
    <source>
        <dbReference type="Proteomes" id="UP000509638"/>
    </source>
</evidence>
<dbReference type="EMBL" id="CP058316">
    <property type="protein sequence ID" value="QLD10881.1"/>
    <property type="molecule type" value="Genomic_DNA"/>
</dbReference>
<organism evidence="2 3">
    <name type="scientific">Microbacterium oleivorans</name>
    <dbReference type="NCBI Taxonomy" id="273677"/>
    <lineage>
        <taxon>Bacteria</taxon>
        <taxon>Bacillati</taxon>
        <taxon>Actinomycetota</taxon>
        <taxon>Actinomycetes</taxon>
        <taxon>Micrococcales</taxon>
        <taxon>Microbacteriaceae</taxon>
        <taxon>Microbacterium</taxon>
    </lineage>
</organism>
<dbReference type="AlphaFoldDB" id="A0A7D5IPJ7"/>
<reference evidence="2 3" key="1">
    <citation type="submission" date="2020-06" db="EMBL/GenBank/DDBJ databases">
        <authorList>
            <person name="Jo H."/>
        </authorList>
    </citation>
    <scope>NUCLEOTIDE SEQUENCE [LARGE SCALE GENOMIC DNA]</scope>
    <source>
        <strain evidence="2 3">I46</strain>
    </source>
</reference>
<keyword evidence="1" id="KW-1133">Transmembrane helix</keyword>
<proteinExistence type="predicted"/>
<sequence>MILPATWQRKLAHLYVPEMFAVILGLGSGIFGASILAMPSSYRSIPSFAQAFVFVAPHWWGMVMVVLGVAMLSLLTHSRAAAAVPTFLLAIVWVLWVVPIALSPGFAPSAPIVYGMISVLTLAAGLACLVPREEKP</sequence>
<dbReference type="RefSeq" id="WP_178010361.1">
    <property type="nucleotide sequence ID" value="NZ_CP058316.1"/>
</dbReference>
<evidence type="ECO:0000256" key="1">
    <source>
        <dbReference type="SAM" id="Phobius"/>
    </source>
</evidence>
<name>A0A7D5IPJ7_9MICO</name>
<accession>A0A7D5IPJ7</accession>
<protein>
    <submittedName>
        <fullName evidence="2">Uncharacterized protein</fullName>
    </submittedName>
</protein>
<keyword evidence="1" id="KW-0472">Membrane</keyword>
<feature type="transmembrane region" description="Helical" evidence="1">
    <location>
        <begin position="58"/>
        <end position="75"/>
    </location>
</feature>
<feature type="transmembrane region" description="Helical" evidence="1">
    <location>
        <begin position="87"/>
        <end position="106"/>
    </location>
</feature>